<dbReference type="PANTHER" id="PTHR21180">
    <property type="entry name" value="ENDONUCLEASE/EXONUCLEASE/PHOSPHATASE FAMILY DOMAIN-CONTAINING PROTEIN 1"/>
    <property type="match status" value="1"/>
</dbReference>
<dbReference type="SMART" id="SM00278">
    <property type="entry name" value="HhH1"/>
    <property type="match status" value="2"/>
</dbReference>
<feature type="domain" description="Helix-hairpin-helix DNA-binding motif class 1" evidence="3">
    <location>
        <begin position="255"/>
        <end position="274"/>
    </location>
</feature>
<sequence>MAVSPDDRFAGLLTSSAERGGWVPGDVVTSDTAGDEEPVEPRRVRLPVLIALAVATLAVLVLAYWVLRPADTEQAPSAPAPVATDAPAPGAGDAAPGGQGAAGETGGASPEADPAAEVVVHVTGEVENPSVVTLAGGSRVRDAVDAAGGLTADADAEAVNLARIVADGEQIRIPAVGEDPPASAPTAPAPSGADGSGSDSTGSGGGADASGSGTGAKIDLNTADSTTLQTLPGVGPVTAEAIIAHREATPFTSVEDLLLVKGIGPKTFESLKDLVTVG</sequence>
<feature type="compositionally biased region" description="Gly residues" evidence="1">
    <location>
        <begin position="202"/>
        <end position="214"/>
    </location>
</feature>
<dbReference type="SUPFAM" id="SSF47781">
    <property type="entry name" value="RuvA domain 2-like"/>
    <property type="match status" value="1"/>
</dbReference>
<evidence type="ECO:0000313" key="5">
    <source>
        <dbReference type="Proteomes" id="UP000216867"/>
    </source>
</evidence>
<dbReference type="InterPro" id="IPR019554">
    <property type="entry name" value="Soluble_ligand-bd"/>
</dbReference>
<feature type="region of interest" description="Disordered" evidence="1">
    <location>
        <begin position="172"/>
        <end position="218"/>
    </location>
</feature>
<evidence type="ECO:0000256" key="2">
    <source>
        <dbReference type="SAM" id="Phobius"/>
    </source>
</evidence>
<feature type="region of interest" description="Disordered" evidence="1">
    <location>
        <begin position="73"/>
        <end position="114"/>
    </location>
</feature>
<keyword evidence="2" id="KW-0812">Transmembrane</keyword>
<dbReference type="GO" id="GO:0003677">
    <property type="term" value="F:DNA binding"/>
    <property type="evidence" value="ECO:0007669"/>
    <property type="project" value="InterPro"/>
</dbReference>
<protein>
    <submittedName>
        <fullName evidence="4">Competence protein ComEA</fullName>
    </submittedName>
</protein>
<dbReference type="InterPro" id="IPR003583">
    <property type="entry name" value="Hlx-hairpin-Hlx_DNA-bd_motif"/>
</dbReference>
<keyword evidence="2" id="KW-1133">Transmembrane helix</keyword>
<feature type="domain" description="Helix-hairpin-helix DNA-binding motif class 1" evidence="3">
    <location>
        <begin position="226"/>
        <end position="245"/>
    </location>
</feature>
<feature type="compositionally biased region" description="Gly residues" evidence="1">
    <location>
        <begin position="95"/>
        <end position="106"/>
    </location>
</feature>
<dbReference type="EMBL" id="NCWY01000003">
    <property type="protein sequence ID" value="PAK96410.1"/>
    <property type="molecule type" value="Genomic_DNA"/>
</dbReference>
<comment type="caution">
    <text evidence="4">The sequence shown here is derived from an EMBL/GenBank/DDBJ whole genome shotgun (WGS) entry which is preliminary data.</text>
</comment>
<dbReference type="RefSeq" id="WP_095375499.1">
    <property type="nucleotide sequence ID" value="NZ_DAMDKQ010000020.1"/>
</dbReference>
<dbReference type="Pfam" id="PF10531">
    <property type="entry name" value="SLBB"/>
    <property type="match status" value="1"/>
</dbReference>
<dbReference type="Gene3D" id="1.10.150.320">
    <property type="entry name" value="Photosystem II 12 kDa extrinsic protein"/>
    <property type="match status" value="1"/>
</dbReference>
<dbReference type="Pfam" id="PF12836">
    <property type="entry name" value="HHH_3"/>
    <property type="match status" value="1"/>
</dbReference>
<feature type="compositionally biased region" description="Low complexity" evidence="1">
    <location>
        <begin position="179"/>
        <end position="201"/>
    </location>
</feature>
<dbReference type="InterPro" id="IPR051675">
    <property type="entry name" value="Endo/Exo/Phosphatase_dom_1"/>
</dbReference>
<proteinExistence type="predicted"/>
<dbReference type="Gene3D" id="3.10.560.10">
    <property type="entry name" value="Outer membrane lipoprotein wza domain like"/>
    <property type="match status" value="1"/>
</dbReference>
<dbReference type="AlphaFoldDB" id="A0A269ZFY7"/>
<dbReference type="InterPro" id="IPR010994">
    <property type="entry name" value="RuvA_2-like"/>
</dbReference>
<keyword evidence="2" id="KW-0472">Membrane</keyword>
<dbReference type="GO" id="GO:0015628">
    <property type="term" value="P:protein secretion by the type II secretion system"/>
    <property type="evidence" value="ECO:0007669"/>
    <property type="project" value="TreeGrafter"/>
</dbReference>
<evidence type="ECO:0000259" key="3">
    <source>
        <dbReference type="SMART" id="SM00278"/>
    </source>
</evidence>
<dbReference type="GO" id="GO:0015627">
    <property type="term" value="C:type II protein secretion system complex"/>
    <property type="evidence" value="ECO:0007669"/>
    <property type="project" value="TreeGrafter"/>
</dbReference>
<dbReference type="Proteomes" id="UP000216867">
    <property type="component" value="Unassembled WGS sequence"/>
</dbReference>
<evidence type="ECO:0000256" key="1">
    <source>
        <dbReference type="SAM" id="MobiDB-lite"/>
    </source>
</evidence>
<organism evidence="4 5">
    <name type="scientific">Brevibacterium casei</name>
    <dbReference type="NCBI Taxonomy" id="33889"/>
    <lineage>
        <taxon>Bacteria</taxon>
        <taxon>Bacillati</taxon>
        <taxon>Actinomycetota</taxon>
        <taxon>Actinomycetes</taxon>
        <taxon>Micrococcales</taxon>
        <taxon>Brevibacteriaceae</taxon>
        <taxon>Brevibacterium</taxon>
    </lineage>
</organism>
<dbReference type="PANTHER" id="PTHR21180:SF32">
    <property type="entry name" value="ENDONUCLEASE_EXONUCLEASE_PHOSPHATASE FAMILY DOMAIN-CONTAINING PROTEIN 1"/>
    <property type="match status" value="1"/>
</dbReference>
<dbReference type="NCBIfam" id="TIGR00426">
    <property type="entry name" value="competence protein ComEA helix-hairpin-helix repeat region"/>
    <property type="match status" value="1"/>
</dbReference>
<feature type="compositionally biased region" description="Low complexity" evidence="1">
    <location>
        <begin position="75"/>
        <end position="94"/>
    </location>
</feature>
<name>A0A269ZFY7_9MICO</name>
<dbReference type="GO" id="GO:0006281">
    <property type="term" value="P:DNA repair"/>
    <property type="evidence" value="ECO:0007669"/>
    <property type="project" value="InterPro"/>
</dbReference>
<dbReference type="InterPro" id="IPR004509">
    <property type="entry name" value="Competence_ComEA_HhH"/>
</dbReference>
<accession>A0A269ZFY7</accession>
<evidence type="ECO:0000313" key="4">
    <source>
        <dbReference type="EMBL" id="PAK96410.1"/>
    </source>
</evidence>
<feature type="transmembrane region" description="Helical" evidence="2">
    <location>
        <begin position="46"/>
        <end position="67"/>
    </location>
</feature>
<feature type="region of interest" description="Disordered" evidence="1">
    <location>
        <begin position="14"/>
        <end position="38"/>
    </location>
</feature>
<gene>
    <name evidence="4" type="ORF">B8X04_03625</name>
</gene>
<reference evidence="4 5" key="1">
    <citation type="submission" date="2017-04" db="EMBL/GenBank/DDBJ databases">
        <title>Kefir bacterial isolates.</title>
        <authorList>
            <person name="Kim Y."/>
            <person name="Blasche S."/>
            <person name="Patil K.R."/>
        </authorList>
    </citation>
    <scope>NUCLEOTIDE SEQUENCE [LARGE SCALE GENOMIC DNA]</scope>
    <source>
        <strain evidence="4 5">OG2</strain>
    </source>
</reference>